<dbReference type="Gramene" id="ONH95590">
    <property type="protein sequence ID" value="ONH95590"/>
    <property type="gene ID" value="PRUPE_7G079700"/>
</dbReference>
<accession>A0A251N8C0</accession>
<organism evidence="1 2">
    <name type="scientific">Prunus persica</name>
    <name type="common">Peach</name>
    <name type="synonym">Amygdalus persica</name>
    <dbReference type="NCBI Taxonomy" id="3760"/>
    <lineage>
        <taxon>Eukaryota</taxon>
        <taxon>Viridiplantae</taxon>
        <taxon>Streptophyta</taxon>
        <taxon>Embryophyta</taxon>
        <taxon>Tracheophyta</taxon>
        <taxon>Spermatophyta</taxon>
        <taxon>Magnoliopsida</taxon>
        <taxon>eudicotyledons</taxon>
        <taxon>Gunneridae</taxon>
        <taxon>Pentapetalae</taxon>
        <taxon>rosids</taxon>
        <taxon>fabids</taxon>
        <taxon>Rosales</taxon>
        <taxon>Rosaceae</taxon>
        <taxon>Amygdaloideae</taxon>
        <taxon>Amygdaleae</taxon>
        <taxon>Prunus</taxon>
    </lineage>
</organism>
<dbReference type="AlphaFoldDB" id="A0A251N8C0"/>
<evidence type="ECO:0000313" key="2">
    <source>
        <dbReference type="Proteomes" id="UP000006882"/>
    </source>
</evidence>
<reference evidence="1 2" key="1">
    <citation type="journal article" date="2013" name="Nat. Genet.">
        <title>The high-quality draft genome of peach (Prunus persica) identifies unique patterns of genetic diversity, domestication and genome evolution.</title>
        <authorList>
            <consortium name="International Peach Genome Initiative"/>
            <person name="Verde I."/>
            <person name="Abbott A.G."/>
            <person name="Scalabrin S."/>
            <person name="Jung S."/>
            <person name="Shu S."/>
            <person name="Marroni F."/>
            <person name="Zhebentyayeva T."/>
            <person name="Dettori M.T."/>
            <person name="Grimwood J."/>
            <person name="Cattonaro F."/>
            <person name="Zuccolo A."/>
            <person name="Rossini L."/>
            <person name="Jenkins J."/>
            <person name="Vendramin E."/>
            <person name="Meisel L.A."/>
            <person name="Decroocq V."/>
            <person name="Sosinski B."/>
            <person name="Prochnik S."/>
            <person name="Mitros T."/>
            <person name="Policriti A."/>
            <person name="Cipriani G."/>
            <person name="Dondini L."/>
            <person name="Ficklin S."/>
            <person name="Goodstein D.M."/>
            <person name="Xuan P."/>
            <person name="Del Fabbro C."/>
            <person name="Aramini V."/>
            <person name="Copetti D."/>
            <person name="Gonzalez S."/>
            <person name="Horner D.S."/>
            <person name="Falchi R."/>
            <person name="Lucas S."/>
            <person name="Mica E."/>
            <person name="Maldonado J."/>
            <person name="Lazzari B."/>
            <person name="Bielenberg D."/>
            <person name="Pirona R."/>
            <person name="Miculan M."/>
            <person name="Barakat A."/>
            <person name="Testolin R."/>
            <person name="Stella A."/>
            <person name="Tartarini S."/>
            <person name="Tonutti P."/>
            <person name="Arus P."/>
            <person name="Orellana A."/>
            <person name="Wells C."/>
            <person name="Main D."/>
            <person name="Vizzotto G."/>
            <person name="Silva H."/>
            <person name="Salamini F."/>
            <person name="Schmutz J."/>
            <person name="Morgante M."/>
            <person name="Rokhsar D.S."/>
        </authorList>
    </citation>
    <scope>NUCLEOTIDE SEQUENCE [LARGE SCALE GENOMIC DNA]</scope>
    <source>
        <strain evidence="2">cv. Nemared</strain>
    </source>
</reference>
<dbReference type="Proteomes" id="UP000006882">
    <property type="component" value="Chromosome G7"/>
</dbReference>
<evidence type="ECO:0000313" key="1">
    <source>
        <dbReference type="EMBL" id="ONH95590.1"/>
    </source>
</evidence>
<proteinExistence type="predicted"/>
<dbReference type="EMBL" id="CM007657">
    <property type="protein sequence ID" value="ONH95590.1"/>
    <property type="molecule type" value="Genomic_DNA"/>
</dbReference>
<sequence>MDMQSFDRMEKHCIPIIISEVFFKQKQKQMGCMALWLWTNKIARVFGSLFSYPFGLKRGTFNNYILFLYSREYNARLLCAPAMRSCGLQNTIVRPWRVVASL</sequence>
<name>A0A251N8C0_PRUPE</name>
<protein>
    <submittedName>
        <fullName evidence="1">Uncharacterized protein</fullName>
    </submittedName>
</protein>
<keyword evidence="2" id="KW-1185">Reference proteome</keyword>
<gene>
    <name evidence="1" type="ORF">PRUPE_7G079700</name>
</gene>